<organism evidence="1">
    <name type="scientific">Arundo donax</name>
    <name type="common">Giant reed</name>
    <name type="synonym">Donax arundinaceus</name>
    <dbReference type="NCBI Taxonomy" id="35708"/>
    <lineage>
        <taxon>Eukaryota</taxon>
        <taxon>Viridiplantae</taxon>
        <taxon>Streptophyta</taxon>
        <taxon>Embryophyta</taxon>
        <taxon>Tracheophyta</taxon>
        <taxon>Spermatophyta</taxon>
        <taxon>Magnoliopsida</taxon>
        <taxon>Liliopsida</taxon>
        <taxon>Poales</taxon>
        <taxon>Poaceae</taxon>
        <taxon>PACMAD clade</taxon>
        <taxon>Arundinoideae</taxon>
        <taxon>Arundineae</taxon>
        <taxon>Arundo</taxon>
    </lineage>
</organism>
<proteinExistence type="predicted"/>
<name>A0A0A9C6J9_ARUDO</name>
<reference evidence="1" key="2">
    <citation type="journal article" date="2015" name="Data Brief">
        <title>Shoot transcriptome of the giant reed, Arundo donax.</title>
        <authorList>
            <person name="Barrero R.A."/>
            <person name="Guerrero F.D."/>
            <person name="Moolhuijzen P."/>
            <person name="Goolsby J.A."/>
            <person name="Tidwell J."/>
            <person name="Bellgard S.E."/>
            <person name="Bellgard M.I."/>
        </authorList>
    </citation>
    <scope>NUCLEOTIDE SEQUENCE</scope>
    <source>
        <tissue evidence="1">Shoot tissue taken approximately 20 cm above the soil surface</tissue>
    </source>
</reference>
<accession>A0A0A9C6J9</accession>
<dbReference type="EMBL" id="GBRH01230788">
    <property type="protein sequence ID" value="JAD67107.1"/>
    <property type="molecule type" value="Transcribed_RNA"/>
</dbReference>
<protein>
    <submittedName>
        <fullName evidence="1">Uncharacterized protein</fullName>
    </submittedName>
</protein>
<dbReference type="AlphaFoldDB" id="A0A0A9C6J9"/>
<reference evidence="1" key="1">
    <citation type="submission" date="2014-09" db="EMBL/GenBank/DDBJ databases">
        <authorList>
            <person name="Magalhaes I.L.F."/>
            <person name="Oliveira U."/>
            <person name="Santos F.R."/>
            <person name="Vidigal T.H.D.A."/>
            <person name="Brescovit A.D."/>
            <person name="Santos A.J."/>
        </authorList>
    </citation>
    <scope>NUCLEOTIDE SEQUENCE</scope>
    <source>
        <tissue evidence="1">Shoot tissue taken approximately 20 cm above the soil surface</tissue>
    </source>
</reference>
<sequence length="47" mass="5574">MYIVSRSYSCHPMLQIKMWLGSYATLSLTLRGMEYNTTQFLEYTCKL</sequence>
<evidence type="ECO:0000313" key="1">
    <source>
        <dbReference type="EMBL" id="JAD67107.1"/>
    </source>
</evidence>